<dbReference type="Proteomes" id="UP001058974">
    <property type="component" value="Chromosome 2"/>
</dbReference>
<evidence type="ECO:0000313" key="1">
    <source>
        <dbReference type="EMBL" id="KAI5439426.1"/>
    </source>
</evidence>
<gene>
    <name evidence="1" type="ORF">KIW84_024994</name>
</gene>
<dbReference type="Gene3D" id="1.25.40.990">
    <property type="match status" value="1"/>
</dbReference>
<comment type="caution">
    <text evidence="1">The sequence shown here is derived from an EMBL/GenBank/DDBJ whole genome shotgun (WGS) entry which is preliminary data.</text>
</comment>
<dbReference type="PANTHER" id="PTHR12436:SF17">
    <property type="entry name" value="SAC3 FAMILY PROTEIN B"/>
    <property type="match status" value="1"/>
</dbReference>
<evidence type="ECO:0000313" key="2">
    <source>
        <dbReference type="Proteomes" id="UP001058974"/>
    </source>
</evidence>
<name>A0A9D4YMV9_PEA</name>
<proteinExistence type="predicted"/>
<protein>
    <submittedName>
        <fullName evidence="1">Uncharacterized protein</fullName>
    </submittedName>
</protein>
<dbReference type="GO" id="GO:0005737">
    <property type="term" value="C:cytoplasm"/>
    <property type="evidence" value="ECO:0007669"/>
    <property type="project" value="TreeGrafter"/>
</dbReference>
<dbReference type="EMBL" id="JAMSHJ010000002">
    <property type="protein sequence ID" value="KAI5439426.1"/>
    <property type="molecule type" value="Genomic_DNA"/>
</dbReference>
<dbReference type="GO" id="GO:0070390">
    <property type="term" value="C:transcription export complex 2"/>
    <property type="evidence" value="ECO:0007669"/>
    <property type="project" value="TreeGrafter"/>
</dbReference>
<dbReference type="InterPro" id="IPR045107">
    <property type="entry name" value="SAC3/GANP/THP3"/>
</dbReference>
<sequence length="299" mass="33680">MRTQAFASLHSGVQNNQGLPVAHVANWLAMKDEVIEGLLEYHGFLIKAFGEPYMVKEGLFLNADTEYPIKCSKLVHNKRSGRIVEDVSPSIHAELLAGEAMKEIPMVKAYKHEPQTVSAAKNISSVQKLDEEIPESKAIYSPKDSKSGKAFKEMQSVQDSVKDFDMAKTHPSPLSFPFGNIMPEPQPATNKPEQWHAQSWVTHHIQPVMRLQILVWLKMHLMGKIPLKQGWQAHLDIWHLNISHFIQSGEVIKAWTSEAHPENILYEENSWQIYGAEAVTVHSPTATAIAKSNLVKLLR</sequence>
<accession>A0A9D4YMV9</accession>
<keyword evidence="2" id="KW-1185">Reference proteome</keyword>
<dbReference type="PANTHER" id="PTHR12436">
    <property type="entry name" value="80 KDA MCM3-ASSOCIATED PROTEIN"/>
    <property type="match status" value="1"/>
</dbReference>
<dbReference type="Gramene" id="Psat02G0499400-T1">
    <property type="protein sequence ID" value="KAI5439426.1"/>
    <property type="gene ID" value="KIW84_024994"/>
</dbReference>
<reference evidence="1 2" key="1">
    <citation type="journal article" date="2022" name="Nat. Genet.">
        <title>Improved pea reference genome and pan-genome highlight genomic features and evolutionary characteristics.</title>
        <authorList>
            <person name="Yang T."/>
            <person name="Liu R."/>
            <person name="Luo Y."/>
            <person name="Hu S."/>
            <person name="Wang D."/>
            <person name="Wang C."/>
            <person name="Pandey M.K."/>
            <person name="Ge S."/>
            <person name="Xu Q."/>
            <person name="Li N."/>
            <person name="Li G."/>
            <person name="Huang Y."/>
            <person name="Saxena R.K."/>
            <person name="Ji Y."/>
            <person name="Li M."/>
            <person name="Yan X."/>
            <person name="He Y."/>
            <person name="Liu Y."/>
            <person name="Wang X."/>
            <person name="Xiang C."/>
            <person name="Varshney R.K."/>
            <person name="Ding H."/>
            <person name="Gao S."/>
            <person name="Zong X."/>
        </authorList>
    </citation>
    <scope>NUCLEOTIDE SEQUENCE [LARGE SCALE GENOMIC DNA]</scope>
    <source>
        <strain evidence="1 2">cv. Zhongwan 6</strain>
    </source>
</reference>
<dbReference type="GO" id="GO:0006406">
    <property type="term" value="P:mRNA export from nucleus"/>
    <property type="evidence" value="ECO:0007669"/>
    <property type="project" value="TreeGrafter"/>
</dbReference>
<organism evidence="1 2">
    <name type="scientific">Pisum sativum</name>
    <name type="common">Garden pea</name>
    <name type="synonym">Lathyrus oleraceus</name>
    <dbReference type="NCBI Taxonomy" id="3888"/>
    <lineage>
        <taxon>Eukaryota</taxon>
        <taxon>Viridiplantae</taxon>
        <taxon>Streptophyta</taxon>
        <taxon>Embryophyta</taxon>
        <taxon>Tracheophyta</taxon>
        <taxon>Spermatophyta</taxon>
        <taxon>Magnoliopsida</taxon>
        <taxon>eudicotyledons</taxon>
        <taxon>Gunneridae</taxon>
        <taxon>Pentapetalae</taxon>
        <taxon>rosids</taxon>
        <taxon>fabids</taxon>
        <taxon>Fabales</taxon>
        <taxon>Fabaceae</taxon>
        <taxon>Papilionoideae</taxon>
        <taxon>50 kb inversion clade</taxon>
        <taxon>NPAAA clade</taxon>
        <taxon>Hologalegina</taxon>
        <taxon>IRL clade</taxon>
        <taxon>Fabeae</taxon>
        <taxon>Lathyrus</taxon>
    </lineage>
</organism>
<dbReference type="AlphaFoldDB" id="A0A9D4YMV9"/>